<gene>
    <name evidence="1" type="ORF">POCTA_138.1.T0110414</name>
</gene>
<dbReference type="AlphaFoldDB" id="A0A8S1SIN9"/>
<dbReference type="EMBL" id="CAJJDP010000010">
    <property type="protein sequence ID" value="CAD8140405.1"/>
    <property type="molecule type" value="Genomic_DNA"/>
</dbReference>
<evidence type="ECO:0008006" key="3">
    <source>
        <dbReference type="Google" id="ProtNLM"/>
    </source>
</evidence>
<protein>
    <recommendedName>
        <fullName evidence="3">Ubiquitin-like domain-containing protein</fullName>
    </recommendedName>
</protein>
<organism evidence="1 2">
    <name type="scientific">Paramecium octaurelia</name>
    <dbReference type="NCBI Taxonomy" id="43137"/>
    <lineage>
        <taxon>Eukaryota</taxon>
        <taxon>Sar</taxon>
        <taxon>Alveolata</taxon>
        <taxon>Ciliophora</taxon>
        <taxon>Intramacronucleata</taxon>
        <taxon>Oligohymenophorea</taxon>
        <taxon>Peniculida</taxon>
        <taxon>Parameciidae</taxon>
        <taxon>Paramecium</taxon>
    </lineage>
</organism>
<proteinExistence type="predicted"/>
<reference evidence="1" key="1">
    <citation type="submission" date="2021-01" db="EMBL/GenBank/DDBJ databases">
        <authorList>
            <consortium name="Genoscope - CEA"/>
            <person name="William W."/>
        </authorList>
    </citation>
    <scope>NUCLEOTIDE SEQUENCE</scope>
</reference>
<evidence type="ECO:0000313" key="1">
    <source>
        <dbReference type="EMBL" id="CAD8140405.1"/>
    </source>
</evidence>
<accession>A0A8S1SIN9</accession>
<dbReference type="OrthoDB" id="10391239at2759"/>
<dbReference type="Proteomes" id="UP000683925">
    <property type="component" value="Unassembled WGS sequence"/>
</dbReference>
<name>A0A8S1SIN9_PAROT</name>
<keyword evidence="2" id="KW-1185">Reference proteome</keyword>
<evidence type="ECO:0000313" key="2">
    <source>
        <dbReference type="Proteomes" id="UP000683925"/>
    </source>
</evidence>
<comment type="caution">
    <text evidence="1">The sequence shown here is derived from an EMBL/GenBank/DDBJ whole genome shotgun (WGS) entry which is preliminary data.</text>
</comment>
<dbReference type="OMA" id="QDDITIQ"/>
<sequence length="255" mass="29615">MININLQIPSSNKIGYAIKFHQNKQMSELFDWIYDNFNQFFKGDNKNKLELNNKNKRQTFRSSNQLVSSCISEKDVLEINEVESEISFLSFCLQSEFKNLNVKIQDDITIQELIDFVYSNFDIPLDIKIEMIYENQNLFNLSRIQKLANLNVENGATIKIKPLYPLDNNLINLQLICKDNGKSWRYQFQKSDILNTVINSAYNCLGLDENSVGFSIVIKSRNYKGDANKDRYKTLSSLKLEDDDIIEVRILYSGG</sequence>